<keyword evidence="2" id="KW-1185">Reference proteome</keyword>
<dbReference type="EMBL" id="OV170227">
    <property type="protein sequence ID" value="CAH0728724.1"/>
    <property type="molecule type" value="Genomic_DNA"/>
</dbReference>
<sequence>MPKENWCDVNDRCAQYSYSKRICRTHERGAIYSRTSETTRGAGRRGLAQWDDAAEAVHPGRFNVLIPLEPPPTMENCIFFDALHFSRSN</sequence>
<gene>
    <name evidence="1" type="ORF">BINO364_LOCUS13908</name>
</gene>
<protein>
    <submittedName>
        <fullName evidence="1">Uncharacterized protein</fullName>
    </submittedName>
</protein>
<evidence type="ECO:0000313" key="1">
    <source>
        <dbReference type="EMBL" id="CAH0728724.1"/>
    </source>
</evidence>
<evidence type="ECO:0000313" key="2">
    <source>
        <dbReference type="Proteomes" id="UP000838878"/>
    </source>
</evidence>
<reference evidence="1" key="1">
    <citation type="submission" date="2021-12" db="EMBL/GenBank/DDBJ databases">
        <authorList>
            <person name="Martin H S."/>
        </authorList>
    </citation>
    <scope>NUCLEOTIDE SEQUENCE</scope>
</reference>
<proteinExistence type="predicted"/>
<organism evidence="1 2">
    <name type="scientific">Brenthis ino</name>
    <name type="common">lesser marbled fritillary</name>
    <dbReference type="NCBI Taxonomy" id="405034"/>
    <lineage>
        <taxon>Eukaryota</taxon>
        <taxon>Metazoa</taxon>
        <taxon>Ecdysozoa</taxon>
        <taxon>Arthropoda</taxon>
        <taxon>Hexapoda</taxon>
        <taxon>Insecta</taxon>
        <taxon>Pterygota</taxon>
        <taxon>Neoptera</taxon>
        <taxon>Endopterygota</taxon>
        <taxon>Lepidoptera</taxon>
        <taxon>Glossata</taxon>
        <taxon>Ditrysia</taxon>
        <taxon>Papilionoidea</taxon>
        <taxon>Nymphalidae</taxon>
        <taxon>Heliconiinae</taxon>
        <taxon>Argynnini</taxon>
        <taxon>Brenthis</taxon>
    </lineage>
</organism>
<dbReference type="Proteomes" id="UP000838878">
    <property type="component" value="Chromosome 7"/>
</dbReference>
<dbReference type="AlphaFoldDB" id="A0A8J9YDT9"/>
<feature type="non-terminal residue" evidence="1">
    <location>
        <position position="89"/>
    </location>
</feature>
<accession>A0A8J9YDT9</accession>
<dbReference type="OrthoDB" id="6943778at2759"/>
<name>A0A8J9YDT9_9NEOP</name>